<evidence type="ECO:0000313" key="1">
    <source>
        <dbReference type="EMBL" id="MBK1865332.1"/>
    </source>
</evidence>
<sequence length="401" mass="42864">MQPQALNFRLCFFMSFLFLGLGVQLPFLPLWLADRGLSTAEIAAVLSGQIIVRMFGAPLGTFLADRYGRPIILVRLGALACAASYLLLSFMGDFITIFPVAVMASIVLSPVGPIAENFAIVESAKAGLDYGRQRLWASVSFIVGTLVAGFALEWMATAQAVLLIAVSYLALAAASLALPDKRPQKADSAGAPAIRVRPADVLQLFRSKVFIIFLTAVSIAQASHALLYGFGSLHWEQLGHSKAIIGILWGIGVSAEVVFFFFSGRLVPRFAPTVLILIGCLAGILRWTVTAFDPALWLLMPLQALHALTFALAHFGTMRFLLLYMPAHLRNSAQGLYAACSGGLFMMLATVAAGPLFEAYAGHAYWAMAAMSLAASALAFALLRLTPTGPLAADSSGFRQS</sequence>
<organism evidence="1 2">
    <name type="scientific">Taklimakanibacter albus</name>
    <dbReference type="NCBI Taxonomy" id="2800327"/>
    <lineage>
        <taxon>Bacteria</taxon>
        <taxon>Pseudomonadati</taxon>
        <taxon>Pseudomonadota</taxon>
        <taxon>Alphaproteobacteria</taxon>
        <taxon>Hyphomicrobiales</taxon>
        <taxon>Aestuariivirgaceae</taxon>
        <taxon>Taklimakanibacter</taxon>
    </lineage>
</organism>
<gene>
    <name evidence="1" type="ORF">JHL16_03125</name>
</gene>
<name>A0ACC5QY59_9HYPH</name>
<keyword evidence="2" id="KW-1185">Reference proteome</keyword>
<reference evidence="1" key="1">
    <citation type="submission" date="2021-01" db="EMBL/GenBank/DDBJ databases">
        <authorList>
            <person name="Sun Q."/>
        </authorList>
    </citation>
    <scope>NUCLEOTIDE SEQUENCE</scope>
    <source>
        <strain evidence="1">YIM B02566</strain>
    </source>
</reference>
<protein>
    <submittedName>
        <fullName evidence="1">MFS transporter</fullName>
    </submittedName>
</protein>
<comment type="caution">
    <text evidence="1">The sequence shown here is derived from an EMBL/GenBank/DDBJ whole genome shotgun (WGS) entry which is preliminary data.</text>
</comment>
<dbReference type="Proteomes" id="UP000616151">
    <property type="component" value="Unassembled WGS sequence"/>
</dbReference>
<evidence type="ECO:0000313" key="2">
    <source>
        <dbReference type="Proteomes" id="UP000616151"/>
    </source>
</evidence>
<proteinExistence type="predicted"/>
<dbReference type="EMBL" id="JAENHL010000004">
    <property type="protein sequence ID" value="MBK1865332.1"/>
    <property type="molecule type" value="Genomic_DNA"/>
</dbReference>
<accession>A0ACC5QY59</accession>